<keyword evidence="4 13" id="KW-0812">Transmembrane</keyword>
<keyword evidence="8" id="KW-1278">Translocase</keyword>
<evidence type="ECO:0000256" key="2">
    <source>
        <dbReference type="ARBA" id="ARBA00007577"/>
    </source>
</evidence>
<feature type="transmembrane region" description="Helical" evidence="13">
    <location>
        <begin position="85"/>
        <end position="108"/>
    </location>
</feature>
<name>A0A6M3I1D8_PERAI</name>
<evidence type="ECO:0000256" key="1">
    <source>
        <dbReference type="ARBA" id="ARBA00004141"/>
    </source>
</evidence>
<evidence type="ECO:0000256" key="8">
    <source>
        <dbReference type="ARBA" id="ARBA00022967"/>
    </source>
</evidence>
<feature type="compositionally biased region" description="Basic and acidic residues" evidence="12">
    <location>
        <begin position="47"/>
        <end position="66"/>
    </location>
</feature>
<feature type="transmembrane region" description="Helical" evidence="13">
    <location>
        <begin position="361"/>
        <end position="383"/>
    </location>
</feature>
<dbReference type="GO" id="GO:0090374">
    <property type="term" value="P:oligopeptide export from mitochondrion"/>
    <property type="evidence" value="ECO:0007669"/>
    <property type="project" value="TreeGrafter"/>
</dbReference>
<evidence type="ECO:0000313" key="16">
    <source>
        <dbReference type="EMBL" id="QIZ12948.1"/>
    </source>
</evidence>
<dbReference type="SUPFAM" id="SSF90123">
    <property type="entry name" value="ABC transporter transmembrane region"/>
    <property type="match status" value="2"/>
</dbReference>
<dbReference type="InterPro" id="IPR017871">
    <property type="entry name" value="ABC_transporter-like_CS"/>
</dbReference>
<reference evidence="16" key="1">
    <citation type="submission" date="2019-05" db="EMBL/GenBank/DDBJ databases">
        <authorList>
            <person name="Xue S."/>
        </authorList>
    </citation>
    <scope>NUCLEOTIDE SEQUENCE</scope>
</reference>
<keyword evidence="5" id="KW-0677">Repeat</keyword>
<dbReference type="InterPro" id="IPR003593">
    <property type="entry name" value="AAA+_ATPase"/>
</dbReference>
<dbReference type="GO" id="GO:0016887">
    <property type="term" value="F:ATP hydrolysis activity"/>
    <property type="evidence" value="ECO:0007669"/>
    <property type="project" value="InterPro"/>
</dbReference>
<evidence type="ECO:0000256" key="12">
    <source>
        <dbReference type="SAM" id="MobiDB-lite"/>
    </source>
</evidence>
<accession>A0A6M3I1D8</accession>
<keyword evidence="6" id="KW-0547">Nucleotide-binding</keyword>
<feature type="domain" description="ABC transmembrane type-1" evidence="15">
    <location>
        <begin position="88"/>
        <end position="424"/>
    </location>
</feature>
<comment type="subcellular location">
    <subcellularLocation>
        <location evidence="1">Membrane</location>
        <topology evidence="1">Multi-pass membrane protein</topology>
    </subcellularLocation>
</comment>
<dbReference type="SUPFAM" id="SSF52540">
    <property type="entry name" value="P-loop containing nucleoside triphosphate hydrolases"/>
    <property type="match status" value="1"/>
</dbReference>
<feature type="transmembrane region" description="Helical" evidence="13">
    <location>
        <begin position="260"/>
        <end position="279"/>
    </location>
</feature>
<comment type="similarity">
    <text evidence="2">Belongs to the ABC transporter superfamily. ABCB family. Multidrug resistance exporter (TC 3.A.1.201) subfamily.</text>
</comment>
<dbReference type="GO" id="GO:0005524">
    <property type="term" value="F:ATP binding"/>
    <property type="evidence" value="ECO:0007669"/>
    <property type="project" value="UniProtKB-KW"/>
</dbReference>
<dbReference type="FunFam" id="3.40.50.300:FF:000479">
    <property type="entry name" value="Multidrug resistance protein 1A"/>
    <property type="match status" value="1"/>
</dbReference>
<dbReference type="InterPro" id="IPR036640">
    <property type="entry name" value="ABC1_TM_sf"/>
</dbReference>
<evidence type="ECO:0000256" key="13">
    <source>
        <dbReference type="SAM" id="Phobius"/>
    </source>
</evidence>
<feature type="transmembrane region" description="Helical" evidence="13">
    <location>
        <begin position="822"/>
        <end position="848"/>
    </location>
</feature>
<evidence type="ECO:0000256" key="7">
    <source>
        <dbReference type="ARBA" id="ARBA00022840"/>
    </source>
</evidence>
<dbReference type="Pfam" id="PF00005">
    <property type="entry name" value="ABC_tran"/>
    <property type="match status" value="1"/>
</dbReference>
<dbReference type="InterPro" id="IPR039421">
    <property type="entry name" value="Type_1_exporter"/>
</dbReference>
<keyword evidence="3" id="KW-0813">Transport</keyword>
<keyword evidence="7" id="KW-0067">ATP-binding</keyword>
<organism evidence="16">
    <name type="scientific">Perinereis aibuhitensis</name>
    <name type="common">Korean lugworm</name>
    <name type="synonym">Nereis aibuhitensis</name>
    <dbReference type="NCBI Taxonomy" id="126650"/>
    <lineage>
        <taxon>Eukaryota</taxon>
        <taxon>Metazoa</taxon>
        <taxon>Spiralia</taxon>
        <taxon>Lophotrochozoa</taxon>
        <taxon>Annelida</taxon>
        <taxon>Polychaeta</taxon>
        <taxon>Errantia</taxon>
        <taxon>Phyllodocida</taxon>
        <taxon>Nereididae</taxon>
        <taxon>Perinereis</taxon>
    </lineage>
</organism>
<keyword evidence="11" id="KW-0325">Glycoprotein</keyword>
<dbReference type="PANTHER" id="PTHR43394:SF27">
    <property type="entry name" value="ATP-DEPENDENT TRANSLOCASE ABCB1-LIKE"/>
    <property type="match status" value="1"/>
</dbReference>
<keyword evidence="10 13" id="KW-0472">Membrane</keyword>
<dbReference type="GO" id="GO:0015421">
    <property type="term" value="F:ABC-type oligopeptide transporter activity"/>
    <property type="evidence" value="ECO:0007669"/>
    <property type="project" value="TreeGrafter"/>
</dbReference>
<feature type="region of interest" description="Disordered" evidence="12">
    <location>
        <begin position="1"/>
        <end position="66"/>
    </location>
</feature>
<dbReference type="AlphaFoldDB" id="A0A6M3I1D8"/>
<dbReference type="GO" id="GO:0005743">
    <property type="term" value="C:mitochondrial inner membrane"/>
    <property type="evidence" value="ECO:0007669"/>
    <property type="project" value="TreeGrafter"/>
</dbReference>
<evidence type="ECO:0000259" key="15">
    <source>
        <dbReference type="PROSITE" id="PS50929"/>
    </source>
</evidence>
<dbReference type="InterPro" id="IPR011527">
    <property type="entry name" value="ABC1_TM_dom"/>
</dbReference>
<dbReference type="CDD" id="cd18577">
    <property type="entry name" value="ABC_6TM_Pgp_ABCB1_D1_like"/>
    <property type="match status" value="1"/>
</dbReference>
<evidence type="ECO:0000256" key="5">
    <source>
        <dbReference type="ARBA" id="ARBA00022737"/>
    </source>
</evidence>
<dbReference type="EMBL" id="MK966404">
    <property type="protein sequence ID" value="QIZ12948.1"/>
    <property type="molecule type" value="mRNA"/>
</dbReference>
<dbReference type="PROSITE" id="PS50929">
    <property type="entry name" value="ABC_TM1F"/>
    <property type="match status" value="2"/>
</dbReference>
<keyword evidence="9 13" id="KW-1133">Transmembrane helix</keyword>
<feature type="domain" description="ABC transporter" evidence="14">
    <location>
        <begin position="459"/>
        <end position="695"/>
    </location>
</feature>
<evidence type="ECO:0000256" key="9">
    <source>
        <dbReference type="ARBA" id="ARBA00022989"/>
    </source>
</evidence>
<dbReference type="PROSITE" id="PS00211">
    <property type="entry name" value="ABC_TRANSPORTER_1"/>
    <property type="match status" value="1"/>
</dbReference>
<feature type="transmembrane region" description="Helical" evidence="13">
    <location>
        <begin position="183"/>
        <end position="205"/>
    </location>
</feature>
<dbReference type="InterPro" id="IPR003439">
    <property type="entry name" value="ABC_transporter-like_ATP-bd"/>
</dbReference>
<dbReference type="InterPro" id="IPR027417">
    <property type="entry name" value="P-loop_NTPase"/>
</dbReference>
<evidence type="ECO:0000256" key="3">
    <source>
        <dbReference type="ARBA" id="ARBA00022448"/>
    </source>
</evidence>
<dbReference type="PANTHER" id="PTHR43394">
    <property type="entry name" value="ATP-DEPENDENT PERMEASE MDL1, MITOCHONDRIAL"/>
    <property type="match status" value="1"/>
</dbReference>
<feature type="domain" description="ABC transmembrane type-1" evidence="15">
    <location>
        <begin position="782"/>
        <end position="868"/>
    </location>
</feature>
<feature type="region of interest" description="Disordered" evidence="12">
    <location>
        <begin position="733"/>
        <end position="766"/>
    </location>
</feature>
<protein>
    <submittedName>
        <fullName evidence="16">Multidrug resistance protein 1-like isoform 1</fullName>
    </submittedName>
</protein>
<feature type="compositionally biased region" description="Polar residues" evidence="12">
    <location>
        <begin position="18"/>
        <end position="30"/>
    </location>
</feature>
<dbReference type="Gene3D" id="1.20.1560.10">
    <property type="entry name" value="ABC transporter type 1, transmembrane domain"/>
    <property type="match status" value="2"/>
</dbReference>
<evidence type="ECO:0000259" key="14">
    <source>
        <dbReference type="PROSITE" id="PS50893"/>
    </source>
</evidence>
<dbReference type="CDD" id="cd03249">
    <property type="entry name" value="ABC_MTABC3_MDL1_MDL2"/>
    <property type="match status" value="1"/>
</dbReference>
<feature type="transmembrane region" description="Helical" evidence="13">
    <location>
        <begin position="398"/>
        <end position="416"/>
    </location>
</feature>
<evidence type="ECO:0000256" key="4">
    <source>
        <dbReference type="ARBA" id="ARBA00022692"/>
    </source>
</evidence>
<sequence>MTKFDLTKQPSYPGEVASSPNTFENGTFTSKAPPPYSAVMGLQNGTAEKREEENEEEKEKKEKEEKKPMVGIGELFSFTTTKDRVLLVLGVIFACVQGATFPLLLIVFGDMTDSFIDTGKFDNWWEINGDNITSSTNLTRDDFMNFSPELQDYLEQNNLTHYEELLGNAAMDQFIRRMNNNTWYYLGLGGIVLIVGFGQLTCWLTTSYSQCQRIRTELFRAILRQDIGWFDTHEVGELNTRLSDDVNKIQEGIGDKLGQFFQYFSTFIGGFVVGFVYGWQLTLVILAISPLLAISGAAMAWLGSAFTSKELKAYARAGAVAEQALSSIRTVMAFGGEKKECLRYDGNLTEARSFGVKKGTINGSALGVVFFILNCSYALAFWYGNQLVRSGKNSGGDILVVFFSVLVGAFSLGNAVPNIQFFSTARGAAHAVYSIIKQVPSIDSSSKEGKTLPNMKGNVEFRDVRFNYPSRKDVNILQGVNLKVEVGQTAALVGASGCGKSTIVQLIQRFYDPDEGTVLIDGVDIKELNINWLRQHVGVVSQEPILFATTIGENIRYGRDGVTQNDVEAACKKANAHDFIMKLPRKYDTLVGERGVQLSGGQKQRIAIARALIKDPKILLLDEATSALDTESESIVQSALDKARQGRTTLVIAHRLSTIRNADIIMGFNNGVVEETGTHEELMKFGGIYYILVTNQTRKNDDDEDPEEEYVQIEDEGGRKRLVSISSVGKDSLKRSMSVTSKDDLKRRNSIVSKSENEEESLPEPPMGRILSMNAPDWPYILGGCICALINGAIQPTFAIVFSEIIAVFADLDPNEQEKRAIMYSLIFVGIGVVQGLAMFLQSLFFAISGENLTISIRRGVFKAMMQQVRVCSKKVKWNG</sequence>
<feature type="transmembrane region" description="Helical" evidence="13">
    <location>
        <begin position="778"/>
        <end position="802"/>
    </location>
</feature>
<dbReference type="Gene3D" id="3.40.50.300">
    <property type="entry name" value="P-loop containing nucleotide triphosphate hydrolases"/>
    <property type="match status" value="1"/>
</dbReference>
<evidence type="ECO:0000256" key="10">
    <source>
        <dbReference type="ARBA" id="ARBA00023136"/>
    </source>
</evidence>
<dbReference type="PROSITE" id="PS50893">
    <property type="entry name" value="ABC_TRANSPORTER_2"/>
    <property type="match status" value="1"/>
</dbReference>
<evidence type="ECO:0000256" key="6">
    <source>
        <dbReference type="ARBA" id="ARBA00022741"/>
    </source>
</evidence>
<dbReference type="SMART" id="SM00382">
    <property type="entry name" value="AAA"/>
    <property type="match status" value="1"/>
</dbReference>
<dbReference type="Pfam" id="PF00664">
    <property type="entry name" value="ABC_membrane"/>
    <property type="match status" value="2"/>
</dbReference>
<feature type="transmembrane region" description="Helical" evidence="13">
    <location>
        <begin position="285"/>
        <end position="306"/>
    </location>
</feature>
<evidence type="ECO:0000256" key="11">
    <source>
        <dbReference type="ARBA" id="ARBA00023180"/>
    </source>
</evidence>
<proteinExistence type="evidence at transcript level"/>